<accession>A0A6J5LV85</accession>
<keyword evidence="1" id="KW-0175">Coiled coil</keyword>
<reference evidence="2" key="1">
    <citation type="submission" date="2020-04" db="EMBL/GenBank/DDBJ databases">
        <authorList>
            <person name="Chiriac C."/>
            <person name="Salcher M."/>
            <person name="Ghai R."/>
            <person name="Kavagutti S V."/>
        </authorList>
    </citation>
    <scope>NUCLEOTIDE SEQUENCE</scope>
</reference>
<dbReference type="EMBL" id="LR796344">
    <property type="protein sequence ID" value="CAB4138365.1"/>
    <property type="molecule type" value="Genomic_DNA"/>
</dbReference>
<protein>
    <submittedName>
        <fullName evidence="2">Uncharacterized protein</fullName>
    </submittedName>
</protein>
<organism evidence="2">
    <name type="scientific">uncultured Caudovirales phage</name>
    <dbReference type="NCBI Taxonomy" id="2100421"/>
    <lineage>
        <taxon>Viruses</taxon>
        <taxon>Duplodnaviria</taxon>
        <taxon>Heunggongvirae</taxon>
        <taxon>Uroviricota</taxon>
        <taxon>Caudoviricetes</taxon>
        <taxon>Peduoviridae</taxon>
        <taxon>Maltschvirus</taxon>
        <taxon>Maltschvirus maltsch</taxon>
    </lineage>
</organism>
<evidence type="ECO:0000313" key="2">
    <source>
        <dbReference type="EMBL" id="CAB4138365.1"/>
    </source>
</evidence>
<proteinExistence type="predicted"/>
<name>A0A6J5LV85_9CAUD</name>
<feature type="coiled-coil region" evidence="1">
    <location>
        <begin position="19"/>
        <end position="64"/>
    </location>
</feature>
<gene>
    <name evidence="2" type="ORF">UFOVP330_16</name>
</gene>
<sequence length="131" mass="14773">MADDLVKRLRDWPVTGITTHEAADRIGQLEQRLEATKDKAEAAILDLMAERDRAEARLDKAMAALREASSFLWHMTNAIDDEDYKGPHDGFNVPLVCHVQPYHDLHVEQLKTQAENVNAVLAEIEGGKRDE</sequence>
<evidence type="ECO:0000256" key="1">
    <source>
        <dbReference type="SAM" id="Coils"/>
    </source>
</evidence>